<protein>
    <recommendedName>
        <fullName evidence="3">DUF2585 family protein</fullName>
    </recommendedName>
</protein>
<gene>
    <name evidence="1" type="ORF">JTE90_000887</name>
</gene>
<sequence length="99" mass="11198">MSRIGRYLDGRNVLSWHPMDPLRCVIFTVILLSANLALVISGCSCQLVEVFGHWMCWIAMHDVRLSWPITVSAKGIHDWFDGHARNALLHIGSIVVLFL</sequence>
<evidence type="ECO:0000313" key="2">
    <source>
        <dbReference type="Proteomes" id="UP000827092"/>
    </source>
</evidence>
<accession>A0AAV6VVL9</accession>
<reference evidence="1 2" key="1">
    <citation type="journal article" date="2022" name="Nat. Ecol. Evol.">
        <title>A masculinizing supergene underlies an exaggerated male reproductive morph in a spider.</title>
        <authorList>
            <person name="Hendrickx F."/>
            <person name="De Corte Z."/>
            <person name="Sonet G."/>
            <person name="Van Belleghem S.M."/>
            <person name="Kostlbacher S."/>
            <person name="Vangestel C."/>
        </authorList>
    </citation>
    <scope>NUCLEOTIDE SEQUENCE [LARGE SCALE GENOMIC DNA]</scope>
    <source>
        <strain evidence="1">W744_W776</strain>
    </source>
</reference>
<evidence type="ECO:0000313" key="1">
    <source>
        <dbReference type="EMBL" id="KAG8199794.1"/>
    </source>
</evidence>
<proteinExistence type="predicted"/>
<name>A0AAV6VVL9_9ARAC</name>
<organism evidence="1 2">
    <name type="scientific">Oedothorax gibbosus</name>
    <dbReference type="NCBI Taxonomy" id="931172"/>
    <lineage>
        <taxon>Eukaryota</taxon>
        <taxon>Metazoa</taxon>
        <taxon>Ecdysozoa</taxon>
        <taxon>Arthropoda</taxon>
        <taxon>Chelicerata</taxon>
        <taxon>Arachnida</taxon>
        <taxon>Araneae</taxon>
        <taxon>Araneomorphae</taxon>
        <taxon>Entelegynae</taxon>
        <taxon>Araneoidea</taxon>
        <taxon>Linyphiidae</taxon>
        <taxon>Erigoninae</taxon>
        <taxon>Oedothorax</taxon>
    </lineage>
</organism>
<dbReference type="EMBL" id="JAFNEN010000024">
    <property type="protein sequence ID" value="KAG8199794.1"/>
    <property type="molecule type" value="Genomic_DNA"/>
</dbReference>
<dbReference type="Proteomes" id="UP000827092">
    <property type="component" value="Unassembled WGS sequence"/>
</dbReference>
<keyword evidence="2" id="KW-1185">Reference proteome</keyword>
<comment type="caution">
    <text evidence="1">The sequence shown here is derived from an EMBL/GenBank/DDBJ whole genome shotgun (WGS) entry which is preliminary data.</text>
</comment>
<dbReference type="AlphaFoldDB" id="A0AAV6VVL9"/>
<evidence type="ECO:0008006" key="3">
    <source>
        <dbReference type="Google" id="ProtNLM"/>
    </source>
</evidence>